<keyword evidence="1" id="KW-0237">DNA synthesis</keyword>
<dbReference type="STRING" id="926561.GCA_000379025_02627"/>
<feature type="domain" description="Helix-hairpin-helix DNA-binding motif class 1" evidence="3">
    <location>
        <begin position="91"/>
        <end position="110"/>
    </location>
</feature>
<dbReference type="InterPro" id="IPR010994">
    <property type="entry name" value="RuvA_2-like"/>
</dbReference>
<dbReference type="GO" id="GO:0006281">
    <property type="term" value="P:DNA repair"/>
    <property type="evidence" value="ECO:0007669"/>
    <property type="project" value="InterPro"/>
</dbReference>
<keyword evidence="7" id="KW-1185">Reference proteome</keyword>
<dbReference type="FunFam" id="3.20.20.140:FF:000047">
    <property type="entry name" value="PHP domain-containing protein"/>
    <property type="match status" value="1"/>
</dbReference>
<feature type="domain" description="Helix-hairpin-helix DNA-binding motif class 1" evidence="3">
    <location>
        <begin position="126"/>
        <end position="145"/>
    </location>
</feature>
<dbReference type="SMART" id="SM00278">
    <property type="entry name" value="HhH1"/>
    <property type="match status" value="3"/>
</dbReference>
<dbReference type="Proteomes" id="UP000295832">
    <property type="component" value="Unassembled WGS sequence"/>
</dbReference>
<dbReference type="SUPFAM" id="SSF47802">
    <property type="entry name" value="DNA polymerase beta, N-terminal domain-like"/>
    <property type="match status" value="1"/>
</dbReference>
<dbReference type="InterPro" id="IPR002054">
    <property type="entry name" value="DNA-dir_DNA_pol_X"/>
</dbReference>
<dbReference type="GO" id="GO:0003887">
    <property type="term" value="F:DNA-directed DNA polymerase activity"/>
    <property type="evidence" value="ECO:0007669"/>
    <property type="project" value="InterPro"/>
</dbReference>
<dbReference type="PIRSF" id="PIRSF005047">
    <property type="entry name" value="UCP005047_YshC"/>
    <property type="match status" value="1"/>
</dbReference>
<feature type="domain" description="Polymerase/histidinol phosphatase N-terminal" evidence="4">
    <location>
        <begin position="327"/>
        <end position="405"/>
    </location>
</feature>
<name>A0A4R8GM77_9FIRM</name>
<evidence type="ECO:0000259" key="4">
    <source>
        <dbReference type="SMART" id="SM00481"/>
    </source>
</evidence>
<dbReference type="RefSeq" id="WP_166668004.1">
    <property type="nucleotide sequence ID" value="NZ_SOEG01000036.1"/>
</dbReference>
<evidence type="ECO:0000259" key="5">
    <source>
        <dbReference type="SMART" id="SM00483"/>
    </source>
</evidence>
<dbReference type="InterPro" id="IPR003141">
    <property type="entry name" value="Pol/His_phosphatase_N"/>
</dbReference>
<dbReference type="SUPFAM" id="SSF89550">
    <property type="entry name" value="PHP domain-like"/>
    <property type="match status" value="1"/>
</dbReference>
<dbReference type="Gene3D" id="1.10.150.110">
    <property type="entry name" value="DNA polymerase beta, N-terminal domain-like"/>
    <property type="match status" value="1"/>
</dbReference>
<dbReference type="InterPro" id="IPR047967">
    <property type="entry name" value="PolX_PHP"/>
</dbReference>
<comment type="caution">
    <text evidence="6">The sequence shown here is derived from an EMBL/GenBank/DDBJ whole genome shotgun (WGS) entry which is preliminary data.</text>
</comment>
<dbReference type="Gene3D" id="3.20.20.140">
    <property type="entry name" value="Metal-dependent hydrolases"/>
    <property type="match status" value="1"/>
</dbReference>
<keyword evidence="2" id="KW-0235">DNA replication</keyword>
<dbReference type="GO" id="GO:0008270">
    <property type="term" value="F:zinc ion binding"/>
    <property type="evidence" value="ECO:0007669"/>
    <property type="project" value="TreeGrafter"/>
</dbReference>
<dbReference type="Gene3D" id="3.30.460.10">
    <property type="entry name" value="Beta Polymerase, domain 2"/>
    <property type="match status" value="1"/>
</dbReference>
<dbReference type="SUPFAM" id="SSF81301">
    <property type="entry name" value="Nucleotidyltransferase"/>
    <property type="match status" value="1"/>
</dbReference>
<dbReference type="AlphaFoldDB" id="A0A4R8GM77"/>
<proteinExistence type="predicted"/>
<dbReference type="SMART" id="SM00481">
    <property type="entry name" value="POLIIIAc"/>
    <property type="match status" value="1"/>
</dbReference>
<dbReference type="GO" id="GO:0005829">
    <property type="term" value="C:cytosol"/>
    <property type="evidence" value="ECO:0007669"/>
    <property type="project" value="TreeGrafter"/>
</dbReference>
<accession>A0A4R8GM77</accession>
<evidence type="ECO:0000313" key="7">
    <source>
        <dbReference type="Proteomes" id="UP000295832"/>
    </source>
</evidence>
<dbReference type="InterPro" id="IPR004013">
    <property type="entry name" value="PHP_dom"/>
</dbReference>
<sequence>MNNLIVNLVLGDIASLLKIKGANNYKIRAYENAIAKIKNLDVDIKDLVDKGELTEISGIGKSLANTIQEIIFTGSCEEYDNLIKEYPPSIIPLLKVSGIGPSKVKLLYNKLNIEDLEDLKRKAELGQLTQISGIGAKTEGKILSSVNKLLDETDKLDLGEASLLSNKLKTYLDKFKDVHRIKVIGSLRRKEEIINKISLIIECRDFQVISKNIKILPIISEILEENNQKLILNSKLGVKIELIRASSSDFWNKVFWLTGTEEYNKKLKSVFSIRQGDLENKFESEKNIFNKLNIPYIIPELRSDLEILDRAREDSLPLSIKNEDIKGDLHIHSNWSDGRYTIEEMARACQNRGYEYLSICDHTHSLTIANGLDVDRLKRQWEEIDKLNEELNIRILKGAEVDILNDSLDYGDNILESLDVVIASIHSGFGDSQEDMMKRIMIALNNPYVDILGHPTGRLVLGRASYNINFEKLVHKAVETNTILEINSAPKRLDLNSHNVKLAHKLGANFIINTDAHKMKQLDNMKFGVGVARKGWLEKEDVINTLSLSDLKDFLTK</sequence>
<evidence type="ECO:0000256" key="2">
    <source>
        <dbReference type="ARBA" id="ARBA00022705"/>
    </source>
</evidence>
<dbReference type="GO" id="GO:0042578">
    <property type="term" value="F:phosphoric ester hydrolase activity"/>
    <property type="evidence" value="ECO:0007669"/>
    <property type="project" value="TreeGrafter"/>
</dbReference>
<dbReference type="InterPro" id="IPR022311">
    <property type="entry name" value="PolX-like"/>
</dbReference>
<dbReference type="InterPro" id="IPR027421">
    <property type="entry name" value="DNA_pol_lamdba_lyase_dom_sf"/>
</dbReference>
<dbReference type="Pfam" id="PF02811">
    <property type="entry name" value="PHP"/>
    <property type="match status" value="1"/>
</dbReference>
<dbReference type="GO" id="GO:0003677">
    <property type="term" value="F:DNA binding"/>
    <property type="evidence" value="ECO:0007669"/>
    <property type="project" value="InterPro"/>
</dbReference>
<dbReference type="Pfam" id="PF14716">
    <property type="entry name" value="HHH_8"/>
    <property type="match status" value="1"/>
</dbReference>
<dbReference type="InterPro" id="IPR043519">
    <property type="entry name" value="NT_sf"/>
</dbReference>
<organism evidence="6 7">
    <name type="scientific">Orenia marismortui</name>
    <dbReference type="NCBI Taxonomy" id="46469"/>
    <lineage>
        <taxon>Bacteria</taxon>
        <taxon>Bacillati</taxon>
        <taxon>Bacillota</taxon>
        <taxon>Clostridia</taxon>
        <taxon>Halanaerobiales</taxon>
        <taxon>Halobacteroidaceae</taxon>
        <taxon>Orenia</taxon>
    </lineage>
</organism>
<dbReference type="InterPro" id="IPR050243">
    <property type="entry name" value="PHP_phosphatase"/>
</dbReference>
<feature type="domain" description="Helix-hairpin-helix DNA-binding motif class 1" evidence="3">
    <location>
        <begin position="51"/>
        <end position="70"/>
    </location>
</feature>
<dbReference type="InterPro" id="IPR010996">
    <property type="entry name" value="HHH_MUS81"/>
</dbReference>
<dbReference type="CDD" id="cd07436">
    <property type="entry name" value="PHP_PolX"/>
    <property type="match status" value="1"/>
</dbReference>
<dbReference type="NCBIfam" id="NF006375">
    <property type="entry name" value="PRK08609.1"/>
    <property type="match status" value="1"/>
</dbReference>
<evidence type="ECO:0000259" key="3">
    <source>
        <dbReference type="SMART" id="SM00278"/>
    </source>
</evidence>
<dbReference type="InterPro" id="IPR003583">
    <property type="entry name" value="Hlx-hairpin-Hlx_DNA-bd_motif"/>
</dbReference>
<gene>
    <name evidence="6" type="ORF">C7959_13628</name>
</gene>
<dbReference type="SUPFAM" id="SSF47781">
    <property type="entry name" value="RuvA domain 2-like"/>
    <property type="match status" value="1"/>
</dbReference>
<dbReference type="PANTHER" id="PTHR36928">
    <property type="entry name" value="PHOSPHATASE YCDX-RELATED"/>
    <property type="match status" value="1"/>
</dbReference>
<protein>
    <submittedName>
        <fullName evidence="6">DNA polymerase (Family 10)</fullName>
    </submittedName>
</protein>
<dbReference type="SMART" id="SM00483">
    <property type="entry name" value="POLXc"/>
    <property type="match status" value="1"/>
</dbReference>
<dbReference type="Gene3D" id="1.10.150.20">
    <property type="entry name" value="5' to 3' exonuclease, C-terminal subdomain"/>
    <property type="match status" value="1"/>
</dbReference>
<dbReference type="InterPro" id="IPR016195">
    <property type="entry name" value="Pol/histidinol_Pase-like"/>
</dbReference>
<dbReference type="Pfam" id="PF14520">
    <property type="entry name" value="HHH_5"/>
    <property type="match status" value="1"/>
</dbReference>
<feature type="domain" description="DNA-directed DNA polymerase X" evidence="5">
    <location>
        <begin position="1"/>
        <end position="303"/>
    </location>
</feature>
<reference evidence="6 7" key="1">
    <citation type="submission" date="2019-03" db="EMBL/GenBank/DDBJ databases">
        <title>Subsurface microbial communities from deep shales in Ohio and West Virginia, USA.</title>
        <authorList>
            <person name="Wrighton K."/>
        </authorList>
    </citation>
    <scope>NUCLEOTIDE SEQUENCE [LARGE SCALE GENOMIC DNA]</scope>
    <source>
        <strain evidence="6 7">MSL 6dP</strain>
    </source>
</reference>
<evidence type="ECO:0000256" key="1">
    <source>
        <dbReference type="ARBA" id="ARBA00022634"/>
    </source>
</evidence>
<dbReference type="EMBL" id="SOEG01000036">
    <property type="protein sequence ID" value="TDX46796.1"/>
    <property type="molecule type" value="Genomic_DNA"/>
</dbReference>
<evidence type="ECO:0000313" key="6">
    <source>
        <dbReference type="EMBL" id="TDX46796.1"/>
    </source>
</evidence>
<dbReference type="PANTHER" id="PTHR36928:SF1">
    <property type="entry name" value="PHOSPHATASE YCDX-RELATED"/>
    <property type="match status" value="1"/>
</dbReference>